<dbReference type="InterPro" id="IPR050796">
    <property type="entry name" value="SCF_F-box_component"/>
</dbReference>
<dbReference type="AlphaFoldDB" id="A0ABD2YG02"/>
<organism evidence="2 3">
    <name type="scientific">Cinchona calisaya</name>
    <dbReference type="NCBI Taxonomy" id="153742"/>
    <lineage>
        <taxon>Eukaryota</taxon>
        <taxon>Viridiplantae</taxon>
        <taxon>Streptophyta</taxon>
        <taxon>Embryophyta</taxon>
        <taxon>Tracheophyta</taxon>
        <taxon>Spermatophyta</taxon>
        <taxon>Magnoliopsida</taxon>
        <taxon>eudicotyledons</taxon>
        <taxon>Gunneridae</taxon>
        <taxon>Pentapetalae</taxon>
        <taxon>asterids</taxon>
        <taxon>lamiids</taxon>
        <taxon>Gentianales</taxon>
        <taxon>Rubiaceae</taxon>
        <taxon>Cinchonoideae</taxon>
        <taxon>Cinchoneae</taxon>
        <taxon>Cinchona</taxon>
    </lineage>
</organism>
<sequence>MRLFKRSSRTSVQDLNPKPLPNIPDDLIEQILLKLPVKSLLRFKCVSKSWFSLISSKQFIQNHLNLSSNDLIFGAGYPFQFELKRTALQSALLFNARFLEATDINCPMKKNIVSPRIIGSSNGLVCIGVDPEDLHLWNPSTGKFKKLPDPNFRSEYFSSSSLFWFGYDKVNEDYKVVGIRDSDRNPFNKLIDMLHNQKSNFTEFKLYSRKTDSWKSIEDYKYDNGPLPQQCAFLHGKLHFIVDNYINREEDYLPKLVHKIVSFDLANETFGEVGQPDPNFHDRSLGVLGGCLSFLNNPESKNDGMDVWMMMEYGVIESWTKVCFIPFAYNPGRFIVCAPVFLSKNGEILLKFDQYLVLFNPKIGSRRYFQIPLRFGEITVDMYVESLVSPDDFP</sequence>
<name>A0ABD2YG02_9GENT</name>
<dbReference type="CDD" id="cd22157">
    <property type="entry name" value="F-box_AtFBW1-like"/>
    <property type="match status" value="1"/>
</dbReference>
<dbReference type="InterPro" id="IPR001810">
    <property type="entry name" value="F-box_dom"/>
</dbReference>
<dbReference type="InterPro" id="IPR036047">
    <property type="entry name" value="F-box-like_dom_sf"/>
</dbReference>
<feature type="domain" description="F-box" evidence="1">
    <location>
        <begin position="17"/>
        <end position="63"/>
    </location>
</feature>
<comment type="caution">
    <text evidence="2">The sequence shown here is derived from an EMBL/GenBank/DDBJ whole genome shotgun (WGS) entry which is preliminary data.</text>
</comment>
<dbReference type="Gene3D" id="1.20.1280.50">
    <property type="match status" value="1"/>
</dbReference>
<evidence type="ECO:0000259" key="1">
    <source>
        <dbReference type="PROSITE" id="PS50181"/>
    </source>
</evidence>
<proteinExistence type="predicted"/>
<dbReference type="EMBL" id="JBJUIK010000013">
    <property type="protein sequence ID" value="KAL3506323.1"/>
    <property type="molecule type" value="Genomic_DNA"/>
</dbReference>
<dbReference type="Pfam" id="PF00646">
    <property type="entry name" value="F-box"/>
    <property type="match status" value="1"/>
</dbReference>
<dbReference type="InterPro" id="IPR006527">
    <property type="entry name" value="F-box-assoc_dom_typ1"/>
</dbReference>
<dbReference type="Proteomes" id="UP001630127">
    <property type="component" value="Unassembled WGS sequence"/>
</dbReference>
<dbReference type="InterPro" id="IPR011043">
    <property type="entry name" value="Gal_Oxase/kelch_b-propeller"/>
</dbReference>
<dbReference type="Pfam" id="PF07734">
    <property type="entry name" value="FBA_1"/>
    <property type="match status" value="1"/>
</dbReference>
<dbReference type="PANTHER" id="PTHR31672:SF13">
    <property type="entry name" value="F-BOX PROTEIN CPR30-LIKE"/>
    <property type="match status" value="1"/>
</dbReference>
<keyword evidence="3" id="KW-1185">Reference proteome</keyword>
<dbReference type="NCBIfam" id="TIGR01640">
    <property type="entry name" value="F_box_assoc_1"/>
    <property type="match status" value="1"/>
</dbReference>
<gene>
    <name evidence="2" type="ORF">ACH5RR_031705</name>
</gene>
<evidence type="ECO:0000313" key="3">
    <source>
        <dbReference type="Proteomes" id="UP001630127"/>
    </source>
</evidence>
<dbReference type="InterPro" id="IPR017451">
    <property type="entry name" value="F-box-assoc_interact_dom"/>
</dbReference>
<reference evidence="2 3" key="1">
    <citation type="submission" date="2024-11" db="EMBL/GenBank/DDBJ databases">
        <title>A near-complete genome assembly of Cinchona calisaya.</title>
        <authorList>
            <person name="Lian D.C."/>
            <person name="Zhao X.W."/>
            <person name="Wei L."/>
        </authorList>
    </citation>
    <scope>NUCLEOTIDE SEQUENCE [LARGE SCALE GENOMIC DNA]</scope>
    <source>
        <tissue evidence="2">Nenye</tissue>
    </source>
</reference>
<accession>A0ABD2YG02</accession>
<dbReference type="PROSITE" id="PS50181">
    <property type="entry name" value="FBOX"/>
    <property type="match status" value="1"/>
</dbReference>
<dbReference type="SUPFAM" id="SSF50965">
    <property type="entry name" value="Galactose oxidase, central domain"/>
    <property type="match status" value="1"/>
</dbReference>
<dbReference type="SMART" id="SM00256">
    <property type="entry name" value="FBOX"/>
    <property type="match status" value="1"/>
</dbReference>
<dbReference type="PANTHER" id="PTHR31672">
    <property type="entry name" value="BNACNNG10540D PROTEIN"/>
    <property type="match status" value="1"/>
</dbReference>
<dbReference type="SUPFAM" id="SSF81383">
    <property type="entry name" value="F-box domain"/>
    <property type="match status" value="1"/>
</dbReference>
<evidence type="ECO:0000313" key="2">
    <source>
        <dbReference type="EMBL" id="KAL3506323.1"/>
    </source>
</evidence>
<protein>
    <recommendedName>
        <fullName evidence="1">F-box domain-containing protein</fullName>
    </recommendedName>
</protein>